<sequence length="65" mass="7664">MTSYRQIEFKLTMLTSNANSCSTRVFECPHIKNDYTLFTKPIQIARIFQSTHHLAHARSKRFFKA</sequence>
<name>A0A9J6B6A2_SOLCO</name>
<evidence type="ECO:0000313" key="2">
    <source>
        <dbReference type="Proteomes" id="UP000824120"/>
    </source>
</evidence>
<organism evidence="1 2">
    <name type="scientific">Solanum commersonii</name>
    <name type="common">Commerson's wild potato</name>
    <name type="synonym">Commerson's nightshade</name>
    <dbReference type="NCBI Taxonomy" id="4109"/>
    <lineage>
        <taxon>Eukaryota</taxon>
        <taxon>Viridiplantae</taxon>
        <taxon>Streptophyta</taxon>
        <taxon>Embryophyta</taxon>
        <taxon>Tracheophyta</taxon>
        <taxon>Spermatophyta</taxon>
        <taxon>Magnoliopsida</taxon>
        <taxon>eudicotyledons</taxon>
        <taxon>Gunneridae</taxon>
        <taxon>Pentapetalae</taxon>
        <taxon>asterids</taxon>
        <taxon>lamiids</taxon>
        <taxon>Solanales</taxon>
        <taxon>Solanaceae</taxon>
        <taxon>Solanoideae</taxon>
        <taxon>Solaneae</taxon>
        <taxon>Solanum</taxon>
    </lineage>
</organism>
<dbReference type="EMBL" id="JACXVP010000001">
    <property type="protein sequence ID" value="KAG5632325.1"/>
    <property type="molecule type" value="Genomic_DNA"/>
</dbReference>
<accession>A0A9J6B6A2</accession>
<dbReference type="Proteomes" id="UP000824120">
    <property type="component" value="Chromosome 1"/>
</dbReference>
<proteinExistence type="predicted"/>
<gene>
    <name evidence="1" type="ORF">H5410_004042</name>
</gene>
<reference evidence="1 2" key="1">
    <citation type="submission" date="2020-09" db="EMBL/GenBank/DDBJ databases">
        <title>De no assembly of potato wild relative species, Solanum commersonii.</title>
        <authorList>
            <person name="Cho K."/>
        </authorList>
    </citation>
    <scope>NUCLEOTIDE SEQUENCE [LARGE SCALE GENOMIC DNA]</scope>
    <source>
        <strain evidence="1">LZ3.2</strain>
        <tissue evidence="1">Leaf</tissue>
    </source>
</reference>
<dbReference type="AlphaFoldDB" id="A0A9J6B6A2"/>
<feature type="non-terminal residue" evidence="1">
    <location>
        <position position="1"/>
    </location>
</feature>
<protein>
    <submittedName>
        <fullName evidence="1">Uncharacterized protein</fullName>
    </submittedName>
</protein>
<keyword evidence="2" id="KW-1185">Reference proteome</keyword>
<comment type="caution">
    <text evidence="1">The sequence shown here is derived from an EMBL/GenBank/DDBJ whole genome shotgun (WGS) entry which is preliminary data.</text>
</comment>
<evidence type="ECO:0000313" key="1">
    <source>
        <dbReference type="EMBL" id="KAG5632325.1"/>
    </source>
</evidence>